<evidence type="ECO:0000313" key="1">
    <source>
        <dbReference type="EMBL" id="EEF59593.1"/>
    </source>
</evidence>
<name>B9XKV0_PEDPL</name>
<organism evidence="1 2">
    <name type="scientific">Pedosphaera parvula (strain Ellin514)</name>
    <dbReference type="NCBI Taxonomy" id="320771"/>
    <lineage>
        <taxon>Bacteria</taxon>
        <taxon>Pseudomonadati</taxon>
        <taxon>Verrucomicrobiota</taxon>
        <taxon>Pedosphaerae</taxon>
        <taxon>Pedosphaerales</taxon>
        <taxon>Pedosphaeraceae</taxon>
        <taxon>Pedosphaera</taxon>
    </lineage>
</organism>
<dbReference type="EMBL" id="ABOX02000026">
    <property type="protein sequence ID" value="EEF59593.1"/>
    <property type="molecule type" value="Genomic_DNA"/>
</dbReference>
<protein>
    <submittedName>
        <fullName evidence="1">Uncharacterized protein</fullName>
    </submittedName>
</protein>
<dbReference type="AlphaFoldDB" id="B9XKV0"/>
<dbReference type="Proteomes" id="UP000003688">
    <property type="component" value="Unassembled WGS sequence"/>
</dbReference>
<comment type="caution">
    <text evidence="1">The sequence shown here is derived from an EMBL/GenBank/DDBJ whole genome shotgun (WGS) entry which is preliminary data.</text>
</comment>
<sequence length="105" mass="11917">MGPMVSICRFSLVGMAPQHLQIEQAIHCWRQRIVLKGKTFFASKLVKQSQALEIQLAKDLIYPFVQVSKAAFYGFCQCARKFVSDFFGWFGVIIMGVANRKPSRA</sequence>
<keyword evidence="2" id="KW-1185">Reference proteome</keyword>
<reference evidence="1 2" key="1">
    <citation type="journal article" date="2011" name="J. Bacteriol.">
        <title>Genome sequence of 'Pedosphaera parvula' Ellin514, an aerobic Verrucomicrobial isolate from pasture soil.</title>
        <authorList>
            <person name="Kant R."/>
            <person name="van Passel M.W."/>
            <person name="Sangwan P."/>
            <person name="Palva A."/>
            <person name="Lucas S."/>
            <person name="Copeland A."/>
            <person name="Lapidus A."/>
            <person name="Glavina Del Rio T."/>
            <person name="Dalin E."/>
            <person name="Tice H."/>
            <person name="Bruce D."/>
            <person name="Goodwin L."/>
            <person name="Pitluck S."/>
            <person name="Chertkov O."/>
            <person name="Larimer F.W."/>
            <person name="Land M.L."/>
            <person name="Hauser L."/>
            <person name="Brettin T.S."/>
            <person name="Detter J.C."/>
            <person name="Han S."/>
            <person name="de Vos W.M."/>
            <person name="Janssen P.H."/>
            <person name="Smidt H."/>
        </authorList>
    </citation>
    <scope>NUCLEOTIDE SEQUENCE [LARGE SCALE GENOMIC DNA]</scope>
    <source>
        <strain evidence="1 2">Ellin514</strain>
    </source>
</reference>
<gene>
    <name evidence="1" type="ORF">Cflav_PD2500</name>
</gene>
<evidence type="ECO:0000313" key="2">
    <source>
        <dbReference type="Proteomes" id="UP000003688"/>
    </source>
</evidence>
<proteinExistence type="predicted"/>
<accession>B9XKV0</accession>